<dbReference type="Proteomes" id="UP000243518">
    <property type="component" value="Unassembled WGS sequence"/>
</dbReference>
<dbReference type="AlphaFoldDB" id="A0AAQ1G5L4"/>
<evidence type="ECO:0000256" key="1">
    <source>
        <dbReference type="SAM" id="Phobius"/>
    </source>
</evidence>
<protein>
    <recommendedName>
        <fullName evidence="4">DUF3307 domain-containing protein</fullName>
    </recommendedName>
</protein>
<feature type="transmembrane region" description="Helical" evidence="1">
    <location>
        <begin position="47"/>
        <end position="75"/>
    </location>
</feature>
<evidence type="ECO:0000313" key="3">
    <source>
        <dbReference type="Proteomes" id="UP000243518"/>
    </source>
</evidence>
<feature type="transmembrane region" description="Helical" evidence="1">
    <location>
        <begin position="87"/>
        <end position="109"/>
    </location>
</feature>
<keyword evidence="1" id="KW-0812">Transmembrane</keyword>
<feature type="transmembrane region" description="Helical" evidence="1">
    <location>
        <begin position="174"/>
        <end position="197"/>
    </location>
</feature>
<name>A0AAQ1G5L4_9GAMM</name>
<feature type="transmembrane region" description="Helical" evidence="1">
    <location>
        <begin position="217"/>
        <end position="240"/>
    </location>
</feature>
<sequence>MTDSVLLLLMLLLHMLSSLWANARPLPPEASRMQQRAWLILKALPLAVAIGALLLSQSLSTALLGFILVLCSQLLVEHQRLIRPQSFLTTALFSQLLPVLILVGLWSAATGNWPQLADALARLLQPDALILALATLFLLHPTSTLIAQILTPWLNHSDLQDEQSLKQAGRLIGFLERLLIFAFVVMGQWSAIGFLLAAKSIMRFNDTRSAKRPVSEYVLLGTLLSFGFSIAAGLVARALLGA</sequence>
<comment type="caution">
    <text evidence="2">The sequence shown here is derived from an EMBL/GenBank/DDBJ whole genome shotgun (WGS) entry which is preliminary data.</text>
</comment>
<organism evidence="2 3">
    <name type="scientific">Halopseudomonas aestusnigri</name>
    <dbReference type="NCBI Taxonomy" id="857252"/>
    <lineage>
        <taxon>Bacteria</taxon>
        <taxon>Pseudomonadati</taxon>
        <taxon>Pseudomonadota</taxon>
        <taxon>Gammaproteobacteria</taxon>
        <taxon>Pseudomonadales</taxon>
        <taxon>Pseudomonadaceae</taxon>
        <taxon>Halopseudomonas</taxon>
    </lineage>
</organism>
<keyword evidence="1" id="KW-0472">Membrane</keyword>
<reference evidence="2 3" key="1">
    <citation type="submission" date="2016-10" db="EMBL/GenBank/DDBJ databases">
        <authorList>
            <person name="Varghese N."/>
            <person name="Submissions S."/>
        </authorList>
    </citation>
    <scope>NUCLEOTIDE SEQUENCE [LARGE SCALE GENOMIC DNA]</scope>
    <source>
        <strain evidence="2 3">CECT 8317</strain>
    </source>
</reference>
<dbReference type="EMBL" id="FNVE01000001">
    <property type="protein sequence ID" value="SEF71873.1"/>
    <property type="molecule type" value="Genomic_DNA"/>
</dbReference>
<feature type="transmembrane region" description="Helical" evidence="1">
    <location>
        <begin position="129"/>
        <end position="154"/>
    </location>
</feature>
<evidence type="ECO:0000313" key="2">
    <source>
        <dbReference type="EMBL" id="SEF71873.1"/>
    </source>
</evidence>
<evidence type="ECO:0008006" key="4">
    <source>
        <dbReference type="Google" id="ProtNLM"/>
    </source>
</evidence>
<dbReference type="RefSeq" id="WP_088273835.1">
    <property type="nucleotide sequence ID" value="NZ_FNVE01000001.1"/>
</dbReference>
<keyword evidence="1" id="KW-1133">Transmembrane helix</keyword>
<proteinExistence type="predicted"/>
<keyword evidence="3" id="KW-1185">Reference proteome</keyword>
<accession>A0AAQ1G5L4</accession>
<gene>
    <name evidence="2" type="ORF">SAMN05216586_101762</name>
</gene>